<feature type="region of interest" description="Disordered" evidence="1">
    <location>
        <begin position="700"/>
        <end position="766"/>
    </location>
</feature>
<name>A0AAD9I1G8_9PEZI</name>
<feature type="domain" description="DUF7820" evidence="3">
    <location>
        <begin position="519"/>
        <end position="857"/>
    </location>
</feature>
<dbReference type="Proteomes" id="UP001217918">
    <property type="component" value="Unassembled WGS sequence"/>
</dbReference>
<sequence>MHLLRRSCRVEGRNGPGGAALTPHPGVRSALRFLVDSHVQGDIRAIWYFPTVPSTPDLLHRRLDLCRTSSGIRPFTLIPGRFHFGGNSPSDQARAQAQAQAQAHAVASASRVTAPATRPAVGPPNELERELSSRSTVRVSGTADTGYDDEFDATAGMITDGFRPSTQARPSTAALHSPNFIGSLPTEVTPVSQPTSPPPKNTRFSTAKLPRTQDSLALRHDGGGPVEERTTVTRASSVSVDSAAFINTETPYEGPSGPSYPYQMYPQDVRLVRTLSVATSSAEPAPESPFTGPRGPTHPYGLFSQGTAAVSGDATVPAISVGFSGALDQYQRRLGPDGEEVADLIGPDGHTEQLPPYTRYPDEVFVRKVRDVEERDAAAASTVAAATSPPLLDTATAAIPTGAGGLGRATRNPEFDPTEEIRLLQSRQSARSNSSGASHHNVNMAASGMTEKGRSMKKWQSRMNRKLCGIIPYWAICMAVALALLIAVILGGVIGAFLLKHKRPSFHGDGDSPPQSTPTVTITYDATPISIPTNLPSLATGTWGMPLMTEQEPNTCFTQTTQSRAWDCNLILSGMQITVDVIPGGDGAHGPYTVSPPVFNQSKPLELVNDTRDPSRGPAWFWMMSFTKEVIVPESFLTPIDSSSDKVRKAALPAYESMGSLRRKGVARIGDKPWICTWPHTFLELFIYATQNSSWYRPPPVSSAASSVMTTSTTSARPSIGRSNHGGYEEAMSEQASGSTPTMPVPSSSASGPFGPIDTGNTSPPLLPGYPKVVKVEERRVANAPSPPVCAQVEIGEPGTPAKPVLDSNGNPVTIIIVETEPPPPGFLQRRLTSGQDSVGHMLHDRDSDSDLSKCGCSLGTEGGGFFYYILPFLFLPIIYISSSSSNNNSSSSSNNNSDSSSSISSTSSNNDAYIYTKDKGSNTLNILIIDTLNKYLA</sequence>
<feature type="compositionally biased region" description="Polar residues" evidence="1">
    <location>
        <begin position="426"/>
        <end position="441"/>
    </location>
</feature>
<feature type="transmembrane region" description="Helical" evidence="2">
    <location>
        <begin position="471"/>
        <end position="499"/>
    </location>
</feature>
<feature type="region of interest" description="Disordered" evidence="1">
    <location>
        <begin position="216"/>
        <end position="235"/>
    </location>
</feature>
<keyword evidence="2" id="KW-0812">Transmembrane</keyword>
<feature type="region of interest" description="Disordered" evidence="1">
    <location>
        <begin position="887"/>
        <end position="908"/>
    </location>
</feature>
<keyword evidence="2" id="KW-1133">Transmembrane helix</keyword>
<feature type="region of interest" description="Disordered" evidence="1">
    <location>
        <begin position="426"/>
        <end position="457"/>
    </location>
</feature>
<evidence type="ECO:0000256" key="1">
    <source>
        <dbReference type="SAM" id="MobiDB-lite"/>
    </source>
</evidence>
<feature type="compositionally biased region" description="Polar residues" evidence="1">
    <location>
        <begin position="734"/>
        <end position="751"/>
    </location>
</feature>
<gene>
    <name evidence="4" type="ORF">P8C59_003296</name>
</gene>
<evidence type="ECO:0000313" key="4">
    <source>
        <dbReference type="EMBL" id="KAK2068667.1"/>
    </source>
</evidence>
<evidence type="ECO:0000256" key="2">
    <source>
        <dbReference type="SAM" id="Phobius"/>
    </source>
</evidence>
<protein>
    <recommendedName>
        <fullName evidence="3">DUF7820 domain-containing protein</fullName>
    </recommendedName>
</protein>
<evidence type="ECO:0000259" key="3">
    <source>
        <dbReference type="Pfam" id="PF25130"/>
    </source>
</evidence>
<keyword evidence="2" id="KW-0472">Membrane</keyword>
<feature type="compositionally biased region" description="Low complexity" evidence="1">
    <location>
        <begin position="702"/>
        <end position="716"/>
    </location>
</feature>
<dbReference type="PANTHER" id="PTHR42078">
    <property type="entry name" value="GLUCAN 1, 4-ALPHA-GLUCOSIDASE"/>
    <property type="match status" value="1"/>
</dbReference>
<comment type="caution">
    <text evidence="4">The sequence shown here is derived from an EMBL/GenBank/DDBJ whole genome shotgun (WGS) entry which is preliminary data.</text>
</comment>
<dbReference type="InterPro" id="IPR056722">
    <property type="entry name" value="DUF7820"/>
</dbReference>
<feature type="region of interest" description="Disordered" evidence="1">
    <location>
        <begin position="108"/>
        <end position="150"/>
    </location>
</feature>
<proteinExistence type="predicted"/>
<dbReference type="AlphaFoldDB" id="A0AAD9I1G8"/>
<dbReference type="Pfam" id="PF25130">
    <property type="entry name" value="DUF7820"/>
    <property type="match status" value="1"/>
</dbReference>
<organism evidence="4 5">
    <name type="scientific">Phyllachora maydis</name>
    <dbReference type="NCBI Taxonomy" id="1825666"/>
    <lineage>
        <taxon>Eukaryota</taxon>
        <taxon>Fungi</taxon>
        <taxon>Dikarya</taxon>
        <taxon>Ascomycota</taxon>
        <taxon>Pezizomycotina</taxon>
        <taxon>Sordariomycetes</taxon>
        <taxon>Sordariomycetidae</taxon>
        <taxon>Phyllachorales</taxon>
        <taxon>Phyllachoraceae</taxon>
        <taxon>Phyllachora</taxon>
    </lineage>
</organism>
<reference evidence="4" key="1">
    <citation type="journal article" date="2023" name="Mol. Plant Microbe Interact.">
        <title>Elucidating the Obligate Nature and Biological Capacity of an Invasive Fungal Corn Pathogen.</title>
        <authorList>
            <person name="MacCready J.S."/>
            <person name="Roggenkamp E.M."/>
            <person name="Gdanetz K."/>
            <person name="Chilvers M.I."/>
        </authorList>
    </citation>
    <scope>NUCLEOTIDE SEQUENCE</scope>
    <source>
        <strain evidence="4">PM02</strain>
    </source>
</reference>
<keyword evidence="5" id="KW-1185">Reference proteome</keyword>
<dbReference type="EMBL" id="JAQQPM010000002">
    <property type="protein sequence ID" value="KAK2068667.1"/>
    <property type="molecule type" value="Genomic_DNA"/>
</dbReference>
<feature type="compositionally biased region" description="Basic and acidic residues" evidence="1">
    <location>
        <begin position="217"/>
        <end position="231"/>
    </location>
</feature>
<evidence type="ECO:0000313" key="5">
    <source>
        <dbReference type="Proteomes" id="UP001217918"/>
    </source>
</evidence>
<feature type="compositionally biased region" description="Polar residues" evidence="1">
    <location>
        <begin position="133"/>
        <end position="143"/>
    </location>
</feature>
<dbReference type="PANTHER" id="PTHR42078:SF1">
    <property type="entry name" value="GLUCAN 1, 4-ALPHA-GLUCOSIDASE"/>
    <property type="match status" value="1"/>
</dbReference>
<accession>A0AAD9I1G8</accession>